<reference evidence="6" key="1">
    <citation type="submission" date="2020-11" db="EMBL/GenBank/DDBJ databases">
        <title>Halonatronomonas betainensis gen. nov., sp. nov. a novel haloalkaliphilic representative of the family Halanaerobiacae capable of betaine degradation.</title>
        <authorList>
            <person name="Boltyanskaya Y."/>
            <person name="Kevbrin V."/>
            <person name="Detkova E."/>
            <person name="Grouzdev D.S."/>
            <person name="Koziaeva V."/>
            <person name="Zhilina T."/>
        </authorList>
    </citation>
    <scope>NUCLEOTIDE SEQUENCE</scope>
    <source>
        <strain evidence="6">Z-7014</strain>
    </source>
</reference>
<keyword evidence="1" id="KW-0479">Metal-binding</keyword>
<name>A0A931ARL4_9FIRM</name>
<keyword evidence="5" id="KW-0812">Transmembrane</keyword>
<evidence type="ECO:0000256" key="3">
    <source>
        <dbReference type="ARBA" id="ARBA00023004"/>
    </source>
</evidence>
<dbReference type="Proteomes" id="UP000621436">
    <property type="component" value="Unassembled WGS sequence"/>
</dbReference>
<keyword evidence="4" id="KW-0411">Iron-sulfur</keyword>
<dbReference type="EMBL" id="JADPIE010000003">
    <property type="protein sequence ID" value="MBF8436834.1"/>
    <property type="molecule type" value="Genomic_DNA"/>
</dbReference>
<keyword evidence="5" id="KW-1133">Transmembrane helix</keyword>
<dbReference type="GO" id="GO:0046872">
    <property type="term" value="F:metal ion binding"/>
    <property type="evidence" value="ECO:0007669"/>
    <property type="project" value="UniProtKB-KW"/>
</dbReference>
<evidence type="ECO:0000313" key="6">
    <source>
        <dbReference type="EMBL" id="MBF8436834.1"/>
    </source>
</evidence>
<proteinExistence type="predicted"/>
<dbReference type="PANTHER" id="PTHR43498">
    <property type="entry name" value="FERREDOXIN:COB-COM HETERODISULFIDE REDUCTASE SUBUNIT A"/>
    <property type="match status" value="1"/>
</dbReference>
<accession>A0A931ARL4</accession>
<keyword evidence="3" id="KW-0408">Iron</keyword>
<sequence>MKRLFISGIVIFIILIGTLLYINLAVIDTDSYYEADINPDFDLEEIDKNFTDKYNLIVTGSEPESIAAAVAGARNGQKVLLVSTDKRPGGLMVKGKLNTIDMNYNPDGKILNQGIFKEVYNQLEGTSFNTETAENVFTEMIGAEENITYIDSAEKFEPVFNNEQLVGLEVFKNDNVDKYYGDNFIDGTADADFAREAGVNYSVGMEDIGRPDEYQVATQVFELENVDWDETRDYLNNDGDPNTGGDQRSLWGFSSEMGRYEPESDDLDVRGLNVGRQEDDRVLINSIHLFDVDPLDNESIERAKELAADELPSIVKHINNEIPGFSEASLTKKAEELYIRESIHTESLYTLNINDVREHKDFQDKIALASYPVDIQRTSRDNQGFVYNNPKKYSIPFRSIVPDQFENLLVVGRSAGFDSLAHGSARVIPTGMATAEAAGVASRIAIEEDVGFDEIAESDIKISEMQTRLKNQGNYLDDFEYEFAGQDSKALDGIRFINSLGLLIGGYENQFDFEEKLETDQFLNRLNQASVRYFKINENNNKLDVELNDLELEGLLDQSNLNKIYGEIFLSDTEDLDGDEILKSEFIDNQFLEYIETGDYISREIGYQLIKEIILKVDSID</sequence>
<keyword evidence="2" id="KW-0560">Oxidoreductase</keyword>
<dbReference type="RefSeq" id="WP_270453751.1">
    <property type="nucleotide sequence ID" value="NZ_JADPIE010000003.1"/>
</dbReference>
<keyword evidence="5" id="KW-0472">Membrane</keyword>
<dbReference type="PANTHER" id="PTHR43498:SF1">
    <property type="entry name" value="COB--COM HETERODISULFIDE REDUCTASE IRON-SULFUR SUBUNIT A"/>
    <property type="match status" value="1"/>
</dbReference>
<protein>
    <submittedName>
        <fullName evidence="6">FAD-dependent oxidoreductase</fullName>
    </submittedName>
</protein>
<evidence type="ECO:0000256" key="1">
    <source>
        <dbReference type="ARBA" id="ARBA00022723"/>
    </source>
</evidence>
<evidence type="ECO:0000313" key="7">
    <source>
        <dbReference type="Proteomes" id="UP000621436"/>
    </source>
</evidence>
<evidence type="ECO:0000256" key="5">
    <source>
        <dbReference type="SAM" id="Phobius"/>
    </source>
</evidence>
<dbReference type="InterPro" id="IPR039650">
    <property type="entry name" value="HdrA-like"/>
</dbReference>
<dbReference type="GO" id="GO:0016491">
    <property type="term" value="F:oxidoreductase activity"/>
    <property type="evidence" value="ECO:0007669"/>
    <property type="project" value="UniProtKB-KW"/>
</dbReference>
<feature type="transmembrane region" description="Helical" evidence="5">
    <location>
        <begin position="5"/>
        <end position="24"/>
    </location>
</feature>
<evidence type="ECO:0000256" key="4">
    <source>
        <dbReference type="ARBA" id="ARBA00023014"/>
    </source>
</evidence>
<comment type="caution">
    <text evidence="6">The sequence shown here is derived from an EMBL/GenBank/DDBJ whole genome shotgun (WGS) entry which is preliminary data.</text>
</comment>
<dbReference type="AlphaFoldDB" id="A0A931ARL4"/>
<organism evidence="6 7">
    <name type="scientific">Halonatronomonas betaini</name>
    <dbReference type="NCBI Taxonomy" id="2778430"/>
    <lineage>
        <taxon>Bacteria</taxon>
        <taxon>Bacillati</taxon>
        <taxon>Bacillota</taxon>
        <taxon>Clostridia</taxon>
        <taxon>Halanaerobiales</taxon>
        <taxon>Halarsenatibacteraceae</taxon>
        <taxon>Halonatronomonas</taxon>
    </lineage>
</organism>
<keyword evidence="7" id="KW-1185">Reference proteome</keyword>
<dbReference type="GO" id="GO:0051536">
    <property type="term" value="F:iron-sulfur cluster binding"/>
    <property type="evidence" value="ECO:0007669"/>
    <property type="project" value="UniProtKB-KW"/>
</dbReference>
<dbReference type="Pfam" id="PF12831">
    <property type="entry name" value="FAD_oxidored"/>
    <property type="match status" value="1"/>
</dbReference>
<evidence type="ECO:0000256" key="2">
    <source>
        <dbReference type="ARBA" id="ARBA00023002"/>
    </source>
</evidence>
<gene>
    <name evidence="6" type="ORF">I0Q91_07090</name>
</gene>